<dbReference type="InterPro" id="IPR010177">
    <property type="entry name" value="Paired_CXXCH_1"/>
</dbReference>
<evidence type="ECO:0000259" key="2">
    <source>
        <dbReference type="Pfam" id="PF09699"/>
    </source>
</evidence>
<feature type="domain" description="Doubled CXXCH motif" evidence="2">
    <location>
        <begin position="222"/>
        <end position="258"/>
    </location>
</feature>
<dbReference type="Gene3D" id="3.90.10.10">
    <property type="entry name" value="Cytochrome C3"/>
    <property type="match status" value="1"/>
</dbReference>
<dbReference type="AlphaFoldDB" id="A0A382NZ80"/>
<dbReference type="EMBL" id="UINC01103786">
    <property type="protein sequence ID" value="SVC66443.1"/>
    <property type="molecule type" value="Genomic_DNA"/>
</dbReference>
<accession>A0A382NZ80</accession>
<organism evidence="3">
    <name type="scientific">marine metagenome</name>
    <dbReference type="NCBI Taxonomy" id="408172"/>
    <lineage>
        <taxon>unclassified sequences</taxon>
        <taxon>metagenomes</taxon>
        <taxon>ecological metagenomes</taxon>
    </lineage>
</organism>
<feature type="transmembrane region" description="Helical" evidence="1">
    <location>
        <begin position="134"/>
        <end position="156"/>
    </location>
</feature>
<dbReference type="SUPFAM" id="SSF48695">
    <property type="entry name" value="Multiheme cytochromes"/>
    <property type="match status" value="1"/>
</dbReference>
<name>A0A382NZ80_9ZZZZ</name>
<dbReference type="SUPFAM" id="SSF49879">
    <property type="entry name" value="SMAD/FHA domain"/>
    <property type="match status" value="1"/>
</dbReference>
<gene>
    <name evidence="3" type="ORF">METZ01_LOCUS319297</name>
</gene>
<dbReference type="InterPro" id="IPR008984">
    <property type="entry name" value="SMAD_FHA_dom_sf"/>
</dbReference>
<dbReference type="CDD" id="cd00060">
    <property type="entry name" value="FHA"/>
    <property type="match status" value="1"/>
</dbReference>
<dbReference type="InterPro" id="IPR036280">
    <property type="entry name" value="Multihaem_cyt_sf"/>
</dbReference>
<protein>
    <recommendedName>
        <fullName evidence="2">Doubled CXXCH motif domain-containing protein</fullName>
    </recommendedName>
</protein>
<evidence type="ECO:0000313" key="3">
    <source>
        <dbReference type="EMBL" id="SVC66443.1"/>
    </source>
</evidence>
<dbReference type="Pfam" id="PF09699">
    <property type="entry name" value="Paired_CXXCH_1"/>
    <property type="match status" value="1"/>
</dbReference>
<keyword evidence="1" id="KW-0472">Membrane</keyword>
<dbReference type="Gene3D" id="2.60.200.20">
    <property type="match status" value="1"/>
</dbReference>
<sequence>MKHSIRIVETKGSKREVRKLEIASERLTLGRGTDQNIQIPDRRVPLEHSTLTLKDNLVDIKANGAITFTVNDHTARRAELHPGDVADIAGHKLSVLIEDDTLVVEIELGDAQAEALRERFTTRLHQLNVRTRTFSWALFLLVLAAGMIIPTAGFFVGMDRLRDAPLPDDGVWLSGQLHHTHAFLGDRCEACHTTPFVPAKQEDCLTCHASVKHHFAGDLFGHDYFVGDTCQDCHREHNGPEAITRTDQATCTGCHTDLEASGYPSLLQSATDFHDDHPPFMVSTLQLQEDQNWQIRRFNLWDN</sequence>
<keyword evidence="1" id="KW-1133">Transmembrane helix</keyword>
<feature type="non-terminal residue" evidence="3">
    <location>
        <position position="303"/>
    </location>
</feature>
<evidence type="ECO:0000256" key="1">
    <source>
        <dbReference type="SAM" id="Phobius"/>
    </source>
</evidence>
<proteinExistence type="predicted"/>
<reference evidence="3" key="1">
    <citation type="submission" date="2018-05" db="EMBL/GenBank/DDBJ databases">
        <authorList>
            <person name="Lanie J.A."/>
            <person name="Ng W.-L."/>
            <person name="Kazmierczak K.M."/>
            <person name="Andrzejewski T.M."/>
            <person name="Davidsen T.M."/>
            <person name="Wayne K.J."/>
            <person name="Tettelin H."/>
            <person name="Glass J.I."/>
            <person name="Rusch D."/>
            <person name="Podicherti R."/>
            <person name="Tsui H.-C.T."/>
            <person name="Winkler M.E."/>
        </authorList>
    </citation>
    <scope>NUCLEOTIDE SEQUENCE</scope>
</reference>
<keyword evidence="1" id="KW-0812">Transmembrane</keyword>
<dbReference type="CDD" id="cd08168">
    <property type="entry name" value="Cytochrom_C3"/>
    <property type="match status" value="1"/>
</dbReference>